<evidence type="ECO:0000313" key="3">
    <source>
        <dbReference type="Proteomes" id="UP001055712"/>
    </source>
</evidence>
<gene>
    <name evidence="2" type="ORF">D9Q98_005677</name>
</gene>
<comment type="caution">
    <text evidence="2">The sequence shown here is derived from an EMBL/GenBank/DDBJ whole genome shotgun (WGS) entry which is preliminary data.</text>
</comment>
<dbReference type="AlphaFoldDB" id="A0A9D4YW61"/>
<organism evidence="2 3">
    <name type="scientific">Chlorella vulgaris</name>
    <name type="common">Green alga</name>
    <dbReference type="NCBI Taxonomy" id="3077"/>
    <lineage>
        <taxon>Eukaryota</taxon>
        <taxon>Viridiplantae</taxon>
        <taxon>Chlorophyta</taxon>
        <taxon>core chlorophytes</taxon>
        <taxon>Trebouxiophyceae</taxon>
        <taxon>Chlorellales</taxon>
        <taxon>Chlorellaceae</taxon>
        <taxon>Chlorella clade</taxon>
        <taxon>Chlorella</taxon>
    </lineage>
</organism>
<keyword evidence="1" id="KW-1133">Transmembrane helix</keyword>
<protein>
    <submittedName>
        <fullName evidence="2">Uncharacterized protein</fullName>
    </submittedName>
</protein>
<sequence length="141" mass="14078">MPRFATKPGSGLGLGGRSSTLKTAAAAVGFTLVVVYMLQYVQVDVHQLAKKQTPSGTLSSGAILAGAVMAGGLSAAEQAVIAANSSADVFAGPTLDLSRLPTLFTLLTDYPEENTWPSVPLEAAAGDVSAANATANATAAA</sequence>
<keyword evidence="1" id="KW-0472">Membrane</keyword>
<evidence type="ECO:0000256" key="1">
    <source>
        <dbReference type="SAM" id="Phobius"/>
    </source>
</evidence>
<dbReference type="Proteomes" id="UP001055712">
    <property type="component" value="Unassembled WGS sequence"/>
</dbReference>
<proteinExistence type="predicted"/>
<reference evidence="2" key="1">
    <citation type="journal article" date="2019" name="Plant J.">
        <title>Chlorella vulgaris genome assembly and annotation reveals the molecular basis for metabolic acclimation to high light conditions.</title>
        <authorList>
            <person name="Cecchin M."/>
            <person name="Marcolungo L."/>
            <person name="Rossato M."/>
            <person name="Girolomoni L."/>
            <person name="Cosentino E."/>
            <person name="Cuine S."/>
            <person name="Li-Beisson Y."/>
            <person name="Delledonne M."/>
            <person name="Ballottari M."/>
        </authorList>
    </citation>
    <scope>NUCLEOTIDE SEQUENCE</scope>
    <source>
        <strain evidence="2">211/11P</strain>
    </source>
</reference>
<name>A0A9D4YW61_CHLVU</name>
<feature type="transmembrane region" description="Helical" evidence="1">
    <location>
        <begin position="20"/>
        <end position="41"/>
    </location>
</feature>
<keyword evidence="1" id="KW-0812">Transmembrane</keyword>
<keyword evidence="3" id="KW-1185">Reference proteome</keyword>
<evidence type="ECO:0000313" key="2">
    <source>
        <dbReference type="EMBL" id="KAI3429591.1"/>
    </source>
</evidence>
<dbReference type="EMBL" id="SIDB01000008">
    <property type="protein sequence ID" value="KAI3429591.1"/>
    <property type="molecule type" value="Genomic_DNA"/>
</dbReference>
<reference evidence="2" key="2">
    <citation type="submission" date="2020-11" db="EMBL/GenBank/DDBJ databases">
        <authorList>
            <person name="Cecchin M."/>
            <person name="Marcolungo L."/>
            <person name="Rossato M."/>
            <person name="Girolomoni L."/>
            <person name="Cosentino E."/>
            <person name="Cuine S."/>
            <person name="Li-Beisson Y."/>
            <person name="Delledonne M."/>
            <person name="Ballottari M."/>
        </authorList>
    </citation>
    <scope>NUCLEOTIDE SEQUENCE</scope>
    <source>
        <strain evidence="2">211/11P</strain>
        <tissue evidence="2">Whole cell</tissue>
    </source>
</reference>
<accession>A0A9D4YW61</accession>